<feature type="compositionally biased region" description="Low complexity" evidence="1">
    <location>
        <begin position="482"/>
        <end position="502"/>
    </location>
</feature>
<feature type="compositionally biased region" description="Basic and acidic residues" evidence="1">
    <location>
        <begin position="503"/>
        <end position="513"/>
    </location>
</feature>
<reference evidence="2" key="1">
    <citation type="submission" date="2022-01" db="EMBL/GenBank/DDBJ databases">
        <authorList>
            <person name="King R."/>
        </authorList>
    </citation>
    <scope>NUCLEOTIDE SEQUENCE</scope>
</reference>
<feature type="compositionally biased region" description="Polar residues" evidence="1">
    <location>
        <begin position="60"/>
        <end position="74"/>
    </location>
</feature>
<feature type="compositionally biased region" description="Polar residues" evidence="1">
    <location>
        <begin position="514"/>
        <end position="523"/>
    </location>
</feature>
<dbReference type="OrthoDB" id="7743577at2759"/>
<feature type="region of interest" description="Disordered" evidence="1">
    <location>
        <begin position="1445"/>
        <end position="1495"/>
    </location>
</feature>
<feature type="compositionally biased region" description="Polar residues" evidence="1">
    <location>
        <begin position="1003"/>
        <end position="1014"/>
    </location>
</feature>
<feature type="region of interest" description="Disordered" evidence="1">
    <location>
        <begin position="35"/>
        <end position="74"/>
    </location>
</feature>
<protein>
    <submittedName>
        <fullName evidence="2">Uncharacterized protein</fullName>
    </submittedName>
</protein>
<feature type="compositionally biased region" description="Basic and acidic residues" evidence="1">
    <location>
        <begin position="1471"/>
        <end position="1487"/>
    </location>
</feature>
<gene>
    <name evidence="2" type="ORF">NEZAVI_LOCUS11029</name>
</gene>
<organism evidence="2 3">
    <name type="scientific">Nezara viridula</name>
    <name type="common">Southern green stink bug</name>
    <name type="synonym">Cimex viridulus</name>
    <dbReference type="NCBI Taxonomy" id="85310"/>
    <lineage>
        <taxon>Eukaryota</taxon>
        <taxon>Metazoa</taxon>
        <taxon>Ecdysozoa</taxon>
        <taxon>Arthropoda</taxon>
        <taxon>Hexapoda</taxon>
        <taxon>Insecta</taxon>
        <taxon>Pterygota</taxon>
        <taxon>Neoptera</taxon>
        <taxon>Paraneoptera</taxon>
        <taxon>Hemiptera</taxon>
        <taxon>Heteroptera</taxon>
        <taxon>Panheteroptera</taxon>
        <taxon>Pentatomomorpha</taxon>
        <taxon>Pentatomoidea</taxon>
        <taxon>Pentatomidae</taxon>
        <taxon>Pentatominae</taxon>
        <taxon>Nezara</taxon>
    </lineage>
</organism>
<dbReference type="EMBL" id="OV725081">
    <property type="protein sequence ID" value="CAH1402144.1"/>
    <property type="molecule type" value="Genomic_DNA"/>
</dbReference>
<sequence>MSGGKSINRGVDRMRVLDLPRRRYSVPETIMRKYRLRQRAESNTSSSSEECRRRRCADKSIQTSPRESIGRTSSLPFLATPSPCVWSYTTSDCQTVSDRTTSTQDSTLSVPSTTPESYTALFRTEEAGTQVSFPDRTDRTTSVTGLQTERTEDTVLDIAVSIETDMSDDTVVEANRRRGESDTKKEEKVNTACQTGNHTLFKVPEINVFKDSSDSQSDDKPLQMKEQFSQVTMAEISEELRPIEFHDRLRTDMACTGSNYDKFPIENPVIPRYSAIPRTNSMIVNTSSIDYSSDSELSLTDSLEDPDEFRTSRLRKQSKHDQRMVRGEVTMEQERKRLPKSRDAYAYFLSLTGEEEIIREYTIPEWLRNRLRKREQEIKKEYEDKLVRHQQYALHRRRKKTIRRVHRVNLHSSDEKTNRHETKIAEPYAKHEKMTIFQQCPNNNNINKINLNPGPLTKNASIRLVNGNNMGFEPKIDNIQRNKFNNNHCNNNNGNNNNGNDNNSKEQNQRLKQTETSQSSNTNPNLVQISEIIKIEMSDNLKTIITKEKQINLASDMNFKKTTSETIKEEFSDTTKSIMTKNCENFYKTEPTDIPQSTSEIETKEISRSLISTDEIDLEEQNRKTKIMEKDYLRVPEIKAEDTTSNSVTTKKKLIDPTKINSKTIQNETSHAKIELDRSIADVLITALEENTKARQMLMRTSETITFSEEQTDAQSKKFVDQGSQKNEYENEVQIPTTRSYGIQTDGYKEDITETIKRSDISCNTEPYLVSIYVQTSDTHDQEDSDNSESDTYEVDMEVDSFDEAESSLDIPITDDSLRMVDKACNTVESKSISTQTNISILQSDDIFNRLKKEKGDKKKDVQFPPQVIKQIITGTGEYKTVEVQSGGKSKEGSKRTREVKKGKINKGTNTDEQESVTENNKNINNYISDTLLNRTPQTPNCKNIFSSKSHTKKSQVLELNVPICTCHMCTLQRISPRGDQKKSKIPQGKNNTDSRDERKQPSKFTTRRSNLTGQIPKFRMFEAIPEEKNSSTESIPEDRIIPEKSKASTLEKKEKAVLTEPHLVDQIIQVSSNIVNAATNTEPNIMGPNRTAEATQTSDQPKRKSNLMIGRFRSENRESPMLVRQYKGRASLSAGHVEGQEELLTLSKGWINFYLLKDNLEFSDSNGEEASMCQAQVTETRRRIQTVEKEEDKIEEYMVEIHATPESESKNIGRGRVILPEINTSSSSSTPERDKKKPSIPAVETLPGVKRSKRTKRSQINLTREAITELGARNRGGKERMSSRAVEVACSEQSISSITSSTVILSESPPPQQLKLPERRSHHRHRIHRSLPNHVNNGSNWTVTVAGSSGSGNDPPPDVEMKLTFGKQGKKQENGMHQYQYIRTKRQDPMIEEFAHMSRNEKHNQLEYNLQNNQLPKSSYERTRGGTARDNFSYEEEYINRLSSRRSKYSTEDGSETTGDLHVTGLAITPEKKPRVPTQSERDILRPQRYKFTR</sequence>
<evidence type="ECO:0000313" key="2">
    <source>
        <dbReference type="EMBL" id="CAH1402144.1"/>
    </source>
</evidence>
<feature type="region of interest" description="Disordered" evidence="1">
    <location>
        <begin position="1080"/>
        <end position="1115"/>
    </location>
</feature>
<feature type="compositionally biased region" description="Polar residues" evidence="1">
    <location>
        <begin position="907"/>
        <end position="921"/>
    </location>
</feature>
<feature type="region of interest" description="Disordered" evidence="1">
    <location>
        <begin position="1331"/>
        <end position="1360"/>
    </location>
</feature>
<feature type="region of interest" description="Disordered" evidence="1">
    <location>
        <begin position="1306"/>
        <end position="1325"/>
    </location>
</feature>
<proteinExistence type="predicted"/>
<feature type="compositionally biased region" description="Polar residues" evidence="1">
    <location>
        <begin position="1334"/>
        <end position="1353"/>
    </location>
</feature>
<evidence type="ECO:0000256" key="1">
    <source>
        <dbReference type="SAM" id="MobiDB-lite"/>
    </source>
</evidence>
<feature type="compositionally biased region" description="Basic and acidic residues" evidence="1">
    <location>
        <begin position="1026"/>
        <end position="1048"/>
    </location>
</feature>
<feature type="compositionally biased region" description="Basic and acidic residues" evidence="1">
    <location>
        <begin position="889"/>
        <end position="902"/>
    </location>
</feature>
<feature type="region of interest" description="Disordered" evidence="1">
    <location>
        <begin position="481"/>
        <end position="523"/>
    </location>
</feature>
<feature type="region of interest" description="Disordered" evidence="1">
    <location>
        <begin position="977"/>
        <end position="1048"/>
    </location>
</feature>
<feature type="region of interest" description="Disordered" evidence="1">
    <location>
        <begin position="708"/>
        <end position="729"/>
    </location>
</feature>
<feature type="region of interest" description="Disordered" evidence="1">
    <location>
        <begin position="884"/>
        <end position="921"/>
    </location>
</feature>
<evidence type="ECO:0000313" key="3">
    <source>
        <dbReference type="Proteomes" id="UP001152798"/>
    </source>
</evidence>
<feature type="region of interest" description="Disordered" evidence="1">
    <location>
        <begin position="1221"/>
        <end position="1258"/>
    </location>
</feature>
<dbReference type="Proteomes" id="UP001152798">
    <property type="component" value="Chromosome 5"/>
</dbReference>
<keyword evidence="3" id="KW-1185">Reference proteome</keyword>
<accession>A0A9P0MRC0</accession>
<name>A0A9P0MRC0_NEZVI</name>